<feature type="zinc finger region" description="UBR-type" evidence="4">
    <location>
        <begin position="46"/>
        <end position="118"/>
    </location>
</feature>
<evidence type="ECO:0000256" key="1">
    <source>
        <dbReference type="ARBA" id="ARBA00022723"/>
    </source>
</evidence>
<evidence type="ECO:0000256" key="4">
    <source>
        <dbReference type="PROSITE-ProRule" id="PRU00508"/>
    </source>
</evidence>
<dbReference type="InterPro" id="IPR003126">
    <property type="entry name" value="Znf_UBR"/>
</dbReference>
<keyword evidence="9" id="KW-1185">Reference proteome</keyword>
<organism evidence="8 9">
    <name type="scientific">Tritrichomonas musculus</name>
    <dbReference type="NCBI Taxonomy" id="1915356"/>
    <lineage>
        <taxon>Eukaryota</taxon>
        <taxon>Metamonada</taxon>
        <taxon>Parabasalia</taxon>
        <taxon>Tritrichomonadida</taxon>
        <taxon>Tritrichomonadidae</taxon>
        <taxon>Tritrichomonas</taxon>
    </lineage>
</organism>
<name>A0ABR2K5E5_9EUKA</name>
<dbReference type="SMART" id="SM00396">
    <property type="entry name" value="ZnF_UBR1"/>
    <property type="match status" value="1"/>
</dbReference>
<dbReference type="CDD" id="cd19670">
    <property type="entry name" value="UBR-box_UBR1_2_3"/>
    <property type="match status" value="1"/>
</dbReference>
<dbReference type="Gene3D" id="2.10.110.30">
    <property type="match status" value="1"/>
</dbReference>
<evidence type="ECO:0000256" key="5">
    <source>
        <dbReference type="RuleBase" id="RU366018"/>
    </source>
</evidence>
<comment type="pathway">
    <text evidence="5">Protein modification; protein ubiquitination.</text>
</comment>
<keyword evidence="5" id="KW-0833">Ubl conjugation pathway</keyword>
<feature type="compositionally biased region" description="Acidic residues" evidence="6">
    <location>
        <begin position="1378"/>
        <end position="1392"/>
    </location>
</feature>
<evidence type="ECO:0000259" key="7">
    <source>
        <dbReference type="PROSITE" id="PS51157"/>
    </source>
</evidence>
<dbReference type="Pfam" id="PF02207">
    <property type="entry name" value="zf-UBR"/>
    <property type="match status" value="1"/>
</dbReference>
<keyword evidence="2 5" id="KW-0863">Zinc-finger</keyword>
<proteinExistence type="inferred from homology"/>
<comment type="function">
    <text evidence="5">Ubiquitin ligase protein which is a component of the N-end rule pathway. Recognizes and binds to proteins bearing specific N-terminal residues that are destabilizing according to the N-end rule, leading to their ubiquitination and subsequent degradation.</text>
</comment>
<evidence type="ECO:0000256" key="2">
    <source>
        <dbReference type="ARBA" id="ARBA00022771"/>
    </source>
</evidence>
<dbReference type="PANTHER" id="PTHR21497:SF24">
    <property type="entry name" value="E3 UBIQUITIN-PROTEIN LIGASE UBR1"/>
    <property type="match status" value="1"/>
</dbReference>
<keyword evidence="1 5" id="KW-0479">Metal-binding</keyword>
<comment type="caution">
    <text evidence="8">The sequence shown here is derived from an EMBL/GenBank/DDBJ whole genome shotgun (WGS) entry which is preliminary data.</text>
</comment>
<dbReference type="EC" id="2.3.2.27" evidence="5"/>
<keyword evidence="3 5" id="KW-0862">Zinc</keyword>
<evidence type="ECO:0000313" key="9">
    <source>
        <dbReference type="Proteomes" id="UP001470230"/>
    </source>
</evidence>
<comment type="similarity">
    <text evidence="5">Belongs to the E3 ubiquitin-protein ligase UBR1-like family.</text>
</comment>
<comment type="catalytic activity">
    <reaction evidence="5">
        <text>S-ubiquitinyl-[E2 ubiquitin-conjugating enzyme]-L-cysteine + [acceptor protein]-L-lysine = [E2 ubiquitin-conjugating enzyme]-L-cysteine + N(6)-ubiquitinyl-[acceptor protein]-L-lysine.</text>
        <dbReference type="EC" id="2.3.2.27"/>
    </reaction>
</comment>
<feature type="compositionally biased region" description="Acidic residues" evidence="6">
    <location>
        <begin position="1357"/>
        <end position="1369"/>
    </location>
</feature>
<dbReference type="PROSITE" id="PS51157">
    <property type="entry name" value="ZF_UBR"/>
    <property type="match status" value="1"/>
</dbReference>
<dbReference type="Proteomes" id="UP001470230">
    <property type="component" value="Unassembled WGS sequence"/>
</dbReference>
<evidence type="ECO:0000256" key="6">
    <source>
        <dbReference type="SAM" id="MobiDB-lite"/>
    </source>
</evidence>
<dbReference type="InterPro" id="IPR039164">
    <property type="entry name" value="UBR1-like"/>
</dbReference>
<protein>
    <recommendedName>
        <fullName evidence="5">E3 ubiquitin-protein ligase</fullName>
        <ecNumber evidence="5">2.3.2.27</ecNumber>
    </recommendedName>
</protein>
<evidence type="ECO:0000256" key="3">
    <source>
        <dbReference type="ARBA" id="ARBA00022833"/>
    </source>
</evidence>
<feature type="region of interest" description="Disordered" evidence="6">
    <location>
        <begin position="1161"/>
        <end position="1396"/>
    </location>
</feature>
<reference evidence="8 9" key="1">
    <citation type="submission" date="2024-04" db="EMBL/GenBank/DDBJ databases">
        <title>Tritrichomonas musculus Genome.</title>
        <authorList>
            <person name="Alves-Ferreira E."/>
            <person name="Grigg M."/>
            <person name="Lorenzi H."/>
            <person name="Galac M."/>
        </authorList>
    </citation>
    <scope>NUCLEOTIDE SEQUENCE [LARGE SCALE GENOMIC DNA]</scope>
    <source>
        <strain evidence="8 9">EAF2021</strain>
    </source>
</reference>
<sequence length="1558" mass="182108">MEEEILNFLKTADPKQIKPFLDSKLSQDFDSYEELLCFLEKCQPKLSCNANWLSERLIASCKNCGLFDNSCICISCLLDGNHIPEKHQIFLAFGESGSCDCGQSQLWNPKGFCKKHHGQHGNPEEYLPIHLRENFNLIFNALKKFIISEIEKRTFCFFQEIFDFIDILAELGDGVRRLSSISFSEENFLQAILTNCYDFTSKEIDIISTFISSYVNDESFCLRFAQIVLPYSKVLIQRSFESCHVQSDISHLPPLIGPSSILQLIFHVFQEFILRENIINFSQFFTESLELSFDFIHSNPSLFESINGTQFYHPLWIIKLVLQFYDRNNLKDKGNELLIQISSVFASAEGYIPPIKLINQLDDNTSYYDYTTSHTLAFEFSTLSFILAKKYDYIPQIVEIFVDFLYKNDIKEPSFNFMLHKFTIATLKNAEKPKDEFDRIIRNHSMYNEISEKIKNNEEGYGKYKTVYDFIYFRASQLPINTISCVMLRDLELLDKNVYPKSFLNAFNKYKISYYAQVDLPFLMAMVQFMFSFTELKDEFLKMIESKFSIYEPINFESKSERLFCFINLISALIFDDPKLIGKKKRIVQLILMTVLKNNPDLPTNYLTFYAGPTNLNRAMKWYKEVKFENNWHIILPFLSPNDLLKTRLPGILSQMTIKPSKNDRNVMEANKDKNKNKNKVIDDSNQVLLPFPDFSDSEIIDLRSMMKCPFMYSIMYDILYDTNEPLLIHYVLNLFILFYNNEPQKNSKNNDQHLDAYSVSEMSSQISSNFAEFCETKINYRRGGSYLSFIDLIDSLGALGMNALNRVHYKRNDQELKEKSEVKSHIENIKNNILSKFRRSALKFDYSTVNNLLTDVKIKPNDKMFIYVEFSYTTIPDFLEDQYHFDFTVKNKDDSDDDDDEDEDENEVMFPFMTKRTHLKELPVINTCGHFTTEYSNNASLCPRCHLFTNFLLPNFMTTNDLHLYADYVLGFRDLFHNLKVCMKLLKTMIIVLDYRSRLKPEVLQDEMTFVLYRNLYILMVILLNGIDASLFSKQKSNLGRFLHFFIYENNCDASSFCDNFFNRFVLKGDILIDYVFLKRVELIRVFYLNRKLETIIDIDEHFSFRNLIKMYGIPRERIIPTKYTKYNFCMKRLYFYSELDEDDIDKKFGFSEEALISTEIGNFSEENQETNNENITEENQETNNENTTEENQETNNENITEENQETNNENTTEENQETNNENTTEENQEANNENITEENQETNNENTTEENQETNNENTTEENQETNNENIKEENQETNNENITEENQETNNKNITEESQETNNENITEESQETNNENITEESQETNNENITEESQETNNENITEENQETNNENITEESQEEEEGTVLDETHNSGDDEASEEESQASDDSDISRQNKAAGLDMSDSELNQIDFNIDDEELPAFRGIDLPANFLEIIRDPFNVSLVLRKGVEKIICLATGDILDRNYVRREMPIPRELTYQPVVVADGSRINATGVWRLNYFTFCEGIYRNEKGGEDVGFANGDPVFLDNERYIDLIDGFISGSLARKRQNERAEVI</sequence>
<gene>
    <name evidence="8" type="ORF">M9Y10_041813</name>
</gene>
<evidence type="ECO:0000313" key="8">
    <source>
        <dbReference type="EMBL" id="KAK8886350.1"/>
    </source>
</evidence>
<dbReference type="EMBL" id="JAPFFF010000007">
    <property type="protein sequence ID" value="KAK8886350.1"/>
    <property type="molecule type" value="Genomic_DNA"/>
</dbReference>
<feature type="domain" description="UBR-type" evidence="7">
    <location>
        <begin position="46"/>
        <end position="118"/>
    </location>
</feature>
<dbReference type="PANTHER" id="PTHR21497">
    <property type="entry name" value="UBIQUITIN LIGASE E3 ALPHA-RELATED"/>
    <property type="match status" value="1"/>
</dbReference>
<keyword evidence="5" id="KW-0808">Transferase</keyword>
<accession>A0ABR2K5E5</accession>